<evidence type="ECO:0000256" key="1">
    <source>
        <dbReference type="SAM" id="SignalP"/>
    </source>
</evidence>
<dbReference type="AlphaFoldDB" id="A0A1Q9RAC7"/>
<reference evidence="2 3" key="1">
    <citation type="submission" date="2016-10" db="EMBL/GenBank/DDBJ databases">
        <title>Genome Sequence of Pseudomonas putida GM4FR.</title>
        <authorList>
            <person name="Poehlein A."/>
            <person name="Wemheuer F."/>
            <person name="Hollensteiner J."/>
            <person name="Wemheuer B."/>
        </authorList>
    </citation>
    <scope>NUCLEOTIDE SEQUENCE [LARGE SCALE GENOMIC DNA]</scope>
    <source>
        <strain evidence="2 3">GM4FR</strain>
    </source>
</reference>
<evidence type="ECO:0000313" key="2">
    <source>
        <dbReference type="EMBL" id="OLS64346.1"/>
    </source>
</evidence>
<proteinExistence type="predicted"/>
<organism evidence="2 3">
    <name type="scientific">Pseudomonas putida</name>
    <name type="common">Arthrobacter siderocapsulatus</name>
    <dbReference type="NCBI Taxonomy" id="303"/>
    <lineage>
        <taxon>Bacteria</taxon>
        <taxon>Pseudomonadati</taxon>
        <taxon>Pseudomonadota</taxon>
        <taxon>Gammaproteobacteria</taxon>
        <taxon>Pseudomonadales</taxon>
        <taxon>Pseudomonadaceae</taxon>
        <taxon>Pseudomonas</taxon>
    </lineage>
</organism>
<feature type="signal peptide" evidence="1">
    <location>
        <begin position="1"/>
        <end position="20"/>
    </location>
</feature>
<comment type="caution">
    <text evidence="2">The sequence shown here is derived from an EMBL/GenBank/DDBJ whole genome shotgun (WGS) entry which is preliminary data.</text>
</comment>
<dbReference type="OrthoDB" id="6949568at2"/>
<dbReference type="EMBL" id="MKZO01000006">
    <property type="protein sequence ID" value="OLS64346.1"/>
    <property type="molecule type" value="Genomic_DNA"/>
</dbReference>
<sequence>MRCDRSLLSLLWLLPLTALAGDPLIDPHADLLYRQALPLLEKADAQSNALPLDVLPTDGELIRKVQALDQTLQPAVALLQRAALLQHPVAEYRLALHYITHLPAAQIAAEACPLLRSSIAQGFAPAALEVVNWCPDLLEDRAFRQDLEQVAARSSFYAGYYPQPAVRLLCLRERPQGLALQWGRQRDFQAEVYRLLAGLDANQRVSYVQKAMDLNGCQAARRQLVSQHP</sequence>
<dbReference type="RefSeq" id="WP_081430187.1">
    <property type="nucleotide sequence ID" value="NZ_MKZO01000006.1"/>
</dbReference>
<protein>
    <recommendedName>
        <fullName evidence="4">Sel1 repeat family protein</fullName>
    </recommendedName>
</protein>
<keyword evidence="1" id="KW-0732">Signal</keyword>
<evidence type="ECO:0008006" key="4">
    <source>
        <dbReference type="Google" id="ProtNLM"/>
    </source>
</evidence>
<evidence type="ECO:0000313" key="3">
    <source>
        <dbReference type="Proteomes" id="UP000186736"/>
    </source>
</evidence>
<accession>A0A1Q9RAC7</accession>
<name>A0A1Q9RAC7_PSEPU</name>
<gene>
    <name evidence="2" type="ORF">PSEMO_06310</name>
</gene>
<dbReference type="Proteomes" id="UP000186736">
    <property type="component" value="Unassembled WGS sequence"/>
</dbReference>
<feature type="chain" id="PRO_5012344716" description="Sel1 repeat family protein" evidence="1">
    <location>
        <begin position="21"/>
        <end position="229"/>
    </location>
</feature>